<dbReference type="Proteomes" id="UP000006039">
    <property type="component" value="Unassembled WGS sequence"/>
</dbReference>
<evidence type="ECO:0000313" key="2">
    <source>
        <dbReference type="EMBL" id="EJT78503.1"/>
    </source>
</evidence>
<accession>J3NQP7</accession>
<name>J3NQP7_GAET3</name>
<sequence length="279" mass="30283">MERIKSLPRGVAHTVLLAICNDPSTLRRAIDLVDLVEAPQSPVDGGDDDDDDGYDEDEVEVEIVGVAPMPNRKRKISSSDGVTIRAADLFSCDVCEKPFLASRNRHNACKYHEGELEPDLECGLWDDHVENPDVWGDIDTRENIREHPEGFYWDCCGKRADDSGCQADYHTSADFSGSSVAKRSRLDGSADGGQAAYANDPIDVRDDGDDDDSVVEVAAPLVTIDDDIDEDPPEELEEETGFGARIVNGEVVVEVALHQEAKPAVAVSDNDSLKAGGEV</sequence>
<reference evidence="4" key="1">
    <citation type="submission" date="2010-07" db="EMBL/GenBank/DDBJ databases">
        <title>The genome sequence of Gaeumannomyces graminis var. tritici strain R3-111a-1.</title>
        <authorList>
            <consortium name="The Broad Institute Genome Sequencing Platform"/>
            <person name="Ma L.-J."/>
            <person name="Dead R."/>
            <person name="Young S."/>
            <person name="Zeng Q."/>
            <person name="Koehrsen M."/>
            <person name="Alvarado L."/>
            <person name="Berlin A."/>
            <person name="Chapman S.B."/>
            <person name="Chen Z."/>
            <person name="Freedman E."/>
            <person name="Gellesch M."/>
            <person name="Goldberg J."/>
            <person name="Griggs A."/>
            <person name="Gujja S."/>
            <person name="Heilman E.R."/>
            <person name="Heiman D."/>
            <person name="Hepburn T."/>
            <person name="Howarth C."/>
            <person name="Jen D."/>
            <person name="Larson L."/>
            <person name="Mehta T."/>
            <person name="Neiman D."/>
            <person name="Pearson M."/>
            <person name="Roberts A."/>
            <person name="Saif S."/>
            <person name="Shea T."/>
            <person name="Shenoy N."/>
            <person name="Sisk P."/>
            <person name="Stolte C."/>
            <person name="Sykes S."/>
            <person name="Walk T."/>
            <person name="White J."/>
            <person name="Yandava C."/>
            <person name="Haas B."/>
            <person name="Nusbaum C."/>
            <person name="Birren B."/>
        </authorList>
    </citation>
    <scope>NUCLEOTIDE SEQUENCE [LARGE SCALE GENOMIC DNA]</scope>
    <source>
        <strain evidence="4">R3-111a-1</strain>
    </source>
</reference>
<dbReference type="OrthoDB" id="5422613at2759"/>
<reference evidence="2" key="2">
    <citation type="submission" date="2010-07" db="EMBL/GenBank/DDBJ databases">
        <authorList>
            <consortium name="The Broad Institute Genome Sequencing Platform"/>
            <consortium name="Broad Institute Genome Sequencing Center for Infectious Disease"/>
            <person name="Ma L.-J."/>
            <person name="Dead R."/>
            <person name="Young S."/>
            <person name="Zeng Q."/>
            <person name="Koehrsen M."/>
            <person name="Alvarado L."/>
            <person name="Berlin A."/>
            <person name="Chapman S.B."/>
            <person name="Chen Z."/>
            <person name="Freedman E."/>
            <person name="Gellesch M."/>
            <person name="Goldberg J."/>
            <person name="Griggs A."/>
            <person name="Gujja S."/>
            <person name="Heilman E.R."/>
            <person name="Heiman D."/>
            <person name="Hepburn T."/>
            <person name="Howarth C."/>
            <person name="Jen D."/>
            <person name="Larson L."/>
            <person name="Mehta T."/>
            <person name="Neiman D."/>
            <person name="Pearson M."/>
            <person name="Roberts A."/>
            <person name="Saif S."/>
            <person name="Shea T."/>
            <person name="Shenoy N."/>
            <person name="Sisk P."/>
            <person name="Stolte C."/>
            <person name="Sykes S."/>
            <person name="Walk T."/>
            <person name="White J."/>
            <person name="Yandava C."/>
            <person name="Haas B."/>
            <person name="Nusbaum C."/>
            <person name="Birren B."/>
        </authorList>
    </citation>
    <scope>NUCLEOTIDE SEQUENCE</scope>
    <source>
        <strain evidence="2">R3-111a-1</strain>
    </source>
</reference>
<proteinExistence type="predicted"/>
<dbReference type="EMBL" id="GL385396">
    <property type="protein sequence ID" value="EJT78503.1"/>
    <property type="molecule type" value="Genomic_DNA"/>
</dbReference>
<dbReference type="HOGENOM" id="CLU_1034673_0_0_1"/>
<dbReference type="VEuPathDB" id="FungiDB:GGTG_03603"/>
<feature type="region of interest" description="Disordered" evidence="1">
    <location>
        <begin position="183"/>
        <end position="211"/>
    </location>
</feature>
<keyword evidence="4" id="KW-1185">Reference proteome</keyword>
<gene>
    <name evidence="3" type="primary">20344061</name>
    <name evidence="2" type="ORF">GGTG_03603</name>
</gene>
<reference evidence="3" key="4">
    <citation type="journal article" date="2015" name="G3 (Bethesda)">
        <title>Genome sequences of three phytopathogenic species of the Magnaporthaceae family of fungi.</title>
        <authorList>
            <person name="Okagaki L.H."/>
            <person name="Nunes C.C."/>
            <person name="Sailsbery J."/>
            <person name="Clay B."/>
            <person name="Brown D."/>
            <person name="John T."/>
            <person name="Oh Y."/>
            <person name="Young N."/>
            <person name="Fitzgerald M."/>
            <person name="Haas B.J."/>
            <person name="Zeng Q."/>
            <person name="Young S."/>
            <person name="Adiconis X."/>
            <person name="Fan L."/>
            <person name="Levin J.Z."/>
            <person name="Mitchell T.K."/>
            <person name="Okubara P.A."/>
            <person name="Farman M.L."/>
            <person name="Kohn L.M."/>
            <person name="Birren B."/>
            <person name="Ma L.-J."/>
            <person name="Dean R.A."/>
        </authorList>
    </citation>
    <scope>NUCLEOTIDE SEQUENCE</scope>
    <source>
        <strain evidence="3">R3-111a-1</strain>
    </source>
</reference>
<dbReference type="PANTHER" id="PTHR38167">
    <property type="entry name" value="C2H2-TYPE DOMAIN-CONTAINING PROTEIN"/>
    <property type="match status" value="1"/>
</dbReference>
<reference evidence="2" key="3">
    <citation type="submission" date="2010-09" db="EMBL/GenBank/DDBJ databases">
        <title>Annotation of Gaeumannomyces graminis var. tritici R3-111a-1.</title>
        <authorList>
            <consortium name="The Broad Institute Genome Sequencing Platform"/>
            <person name="Ma L.-J."/>
            <person name="Dead R."/>
            <person name="Young S.K."/>
            <person name="Zeng Q."/>
            <person name="Gargeya S."/>
            <person name="Fitzgerald M."/>
            <person name="Haas B."/>
            <person name="Abouelleil A."/>
            <person name="Alvarado L."/>
            <person name="Arachchi H.M."/>
            <person name="Berlin A."/>
            <person name="Brown A."/>
            <person name="Chapman S.B."/>
            <person name="Chen Z."/>
            <person name="Dunbar C."/>
            <person name="Freedman E."/>
            <person name="Gearin G."/>
            <person name="Gellesch M."/>
            <person name="Goldberg J."/>
            <person name="Griggs A."/>
            <person name="Gujja S."/>
            <person name="Heiman D."/>
            <person name="Howarth C."/>
            <person name="Larson L."/>
            <person name="Lui A."/>
            <person name="MacDonald P.J.P."/>
            <person name="Mehta T."/>
            <person name="Montmayeur A."/>
            <person name="Murphy C."/>
            <person name="Neiman D."/>
            <person name="Pearson M."/>
            <person name="Priest M."/>
            <person name="Roberts A."/>
            <person name="Saif S."/>
            <person name="Shea T."/>
            <person name="Shenoy N."/>
            <person name="Sisk P."/>
            <person name="Stolte C."/>
            <person name="Sykes S."/>
            <person name="Yandava C."/>
            <person name="Wortman J."/>
            <person name="Nusbaum C."/>
            <person name="Birren B."/>
        </authorList>
    </citation>
    <scope>NUCLEOTIDE SEQUENCE</scope>
    <source>
        <strain evidence="2">R3-111a-1</strain>
    </source>
</reference>
<organism evidence="2">
    <name type="scientific">Gaeumannomyces tritici (strain R3-111a-1)</name>
    <name type="common">Wheat and barley take-all root rot fungus</name>
    <name type="synonym">Gaeumannomyces graminis var. tritici</name>
    <dbReference type="NCBI Taxonomy" id="644352"/>
    <lineage>
        <taxon>Eukaryota</taxon>
        <taxon>Fungi</taxon>
        <taxon>Dikarya</taxon>
        <taxon>Ascomycota</taxon>
        <taxon>Pezizomycotina</taxon>
        <taxon>Sordariomycetes</taxon>
        <taxon>Sordariomycetidae</taxon>
        <taxon>Magnaporthales</taxon>
        <taxon>Magnaporthaceae</taxon>
        <taxon>Gaeumannomyces</taxon>
    </lineage>
</organism>
<dbReference type="EnsemblFungi" id="EJT78503">
    <property type="protein sequence ID" value="EJT78503"/>
    <property type="gene ID" value="GGTG_03603"/>
</dbReference>
<evidence type="ECO:0000313" key="3">
    <source>
        <dbReference type="EnsemblFungi" id="EJT78503"/>
    </source>
</evidence>
<evidence type="ECO:0000256" key="1">
    <source>
        <dbReference type="SAM" id="MobiDB-lite"/>
    </source>
</evidence>
<dbReference type="GeneID" id="20344061"/>
<protein>
    <recommendedName>
        <fullName evidence="5">C2H2-type domain-containing protein</fullName>
    </recommendedName>
</protein>
<dbReference type="STRING" id="644352.J3NQP7"/>
<evidence type="ECO:0000313" key="4">
    <source>
        <dbReference type="Proteomes" id="UP000006039"/>
    </source>
</evidence>
<dbReference type="RefSeq" id="XP_009219648.1">
    <property type="nucleotide sequence ID" value="XM_009221384.1"/>
</dbReference>
<dbReference type="PANTHER" id="PTHR38167:SF1">
    <property type="entry name" value="C2H2-TYPE DOMAIN-CONTAINING PROTEIN"/>
    <property type="match status" value="1"/>
</dbReference>
<reference evidence="3" key="5">
    <citation type="submission" date="2018-04" db="UniProtKB">
        <authorList>
            <consortium name="EnsemblFungi"/>
        </authorList>
    </citation>
    <scope>IDENTIFICATION</scope>
    <source>
        <strain evidence="3">R3-111a-1</strain>
    </source>
</reference>
<evidence type="ECO:0008006" key="5">
    <source>
        <dbReference type="Google" id="ProtNLM"/>
    </source>
</evidence>
<dbReference type="AlphaFoldDB" id="J3NQP7"/>
<dbReference type="eggNOG" id="ENOG502S9SQ">
    <property type="taxonomic scope" value="Eukaryota"/>
</dbReference>